<proteinExistence type="predicted"/>
<organism evidence="1">
    <name type="scientific">Brassica napus</name>
    <name type="common">Rape</name>
    <dbReference type="NCBI Taxonomy" id="3708"/>
    <lineage>
        <taxon>Eukaryota</taxon>
        <taxon>Viridiplantae</taxon>
        <taxon>Streptophyta</taxon>
        <taxon>Embryophyta</taxon>
        <taxon>Tracheophyta</taxon>
        <taxon>Spermatophyta</taxon>
        <taxon>Magnoliopsida</taxon>
        <taxon>eudicotyledons</taxon>
        <taxon>Gunneridae</taxon>
        <taxon>Pentapetalae</taxon>
        <taxon>rosids</taxon>
        <taxon>malvids</taxon>
        <taxon>Brassicales</taxon>
        <taxon>Brassicaceae</taxon>
        <taxon>Brassiceae</taxon>
        <taxon>Brassica</taxon>
    </lineage>
</organism>
<protein>
    <submittedName>
        <fullName evidence="1">(rape) hypothetical protein</fullName>
    </submittedName>
</protein>
<reference evidence="1" key="1">
    <citation type="submission" date="2021-01" db="EMBL/GenBank/DDBJ databases">
        <authorList>
            <consortium name="Genoscope - CEA"/>
            <person name="William W."/>
        </authorList>
    </citation>
    <scope>NUCLEOTIDE SEQUENCE</scope>
</reference>
<dbReference type="Proteomes" id="UP001295469">
    <property type="component" value="Chromosome C04"/>
</dbReference>
<accession>A0A816K2X2</accession>
<dbReference type="EMBL" id="HG994368">
    <property type="protein sequence ID" value="CAF1860897.1"/>
    <property type="molecule type" value="Genomic_DNA"/>
</dbReference>
<gene>
    <name evidence="1" type="ORF">DARMORV10_C04P52490.1</name>
</gene>
<name>A0A816K2X2_BRANA</name>
<dbReference type="AlphaFoldDB" id="A0A816K2X2"/>
<sequence length="55" mass="6255">MDCLNLGLNTEAYISDKTFTYSTRTCGFSYVTHMEGGSDILFDSDIPEIQYFKSQ</sequence>
<evidence type="ECO:0000313" key="1">
    <source>
        <dbReference type="EMBL" id="CAF1860897.1"/>
    </source>
</evidence>